<feature type="non-terminal residue" evidence="1">
    <location>
        <position position="179"/>
    </location>
</feature>
<comment type="caution">
    <text evidence="1">The sequence shown here is derived from an EMBL/GenBank/DDBJ whole genome shotgun (WGS) entry which is preliminary data.</text>
</comment>
<dbReference type="AlphaFoldDB" id="A0A7J6QUJ6"/>
<gene>
    <name evidence="1" type="ORF">FOZ62_020556</name>
</gene>
<sequence length="179" mass="20062">LEPGEQARLSDYLNRDGIEKSPGFLIYYMPAFMENARRNPDVGLVLAMRLLLRIYDAAAVEYGVCPESHGDASFYPALQSEGSASEDCDVITIHIAEVAELARQCDSAIVFKSTFFRIHRAEGERGKCEGQVRLAPWRLWTSEKKLEALNAAGRKNAEFLLKGSCEQAKLLDNFKKVYP</sequence>
<evidence type="ECO:0000313" key="2">
    <source>
        <dbReference type="Proteomes" id="UP000574390"/>
    </source>
</evidence>
<name>A0A7J6QUJ6_PEROL</name>
<dbReference type="EMBL" id="JABANM010026848">
    <property type="protein sequence ID" value="KAF4712299.1"/>
    <property type="molecule type" value="Genomic_DNA"/>
</dbReference>
<proteinExistence type="predicted"/>
<dbReference type="Proteomes" id="UP000574390">
    <property type="component" value="Unassembled WGS sequence"/>
</dbReference>
<evidence type="ECO:0000313" key="1">
    <source>
        <dbReference type="EMBL" id="KAF4712299.1"/>
    </source>
</evidence>
<protein>
    <submittedName>
        <fullName evidence="1">Uncharacterized protein</fullName>
    </submittedName>
</protein>
<accession>A0A7J6QUJ6</accession>
<reference evidence="1 2" key="1">
    <citation type="submission" date="2020-04" db="EMBL/GenBank/DDBJ databases">
        <title>Perkinsus olseni comparative genomics.</title>
        <authorList>
            <person name="Bogema D.R."/>
        </authorList>
    </citation>
    <scope>NUCLEOTIDE SEQUENCE [LARGE SCALE GENOMIC DNA]</scope>
    <source>
        <strain evidence="1">ATCC PRA-205</strain>
    </source>
</reference>
<organism evidence="1 2">
    <name type="scientific">Perkinsus olseni</name>
    <name type="common">Perkinsus atlanticus</name>
    <dbReference type="NCBI Taxonomy" id="32597"/>
    <lineage>
        <taxon>Eukaryota</taxon>
        <taxon>Sar</taxon>
        <taxon>Alveolata</taxon>
        <taxon>Perkinsozoa</taxon>
        <taxon>Perkinsea</taxon>
        <taxon>Perkinsida</taxon>
        <taxon>Perkinsidae</taxon>
        <taxon>Perkinsus</taxon>
    </lineage>
</organism>
<feature type="non-terminal residue" evidence="1">
    <location>
        <position position="1"/>
    </location>
</feature>